<dbReference type="SUPFAM" id="SSF53474">
    <property type="entry name" value="alpha/beta-Hydrolases"/>
    <property type="match status" value="1"/>
</dbReference>
<keyword evidence="10" id="KW-0325">Glycoprotein</keyword>
<dbReference type="Proteomes" id="UP000198287">
    <property type="component" value="Unassembled WGS sequence"/>
</dbReference>
<dbReference type="PANTHER" id="PTHR11010:SF38">
    <property type="entry name" value="LYSOSOMAL PRO-X CARBOXYPEPTIDASE"/>
    <property type="match status" value="1"/>
</dbReference>
<organism evidence="19 20">
    <name type="scientific">Folsomia candida</name>
    <name type="common">Springtail</name>
    <dbReference type="NCBI Taxonomy" id="158441"/>
    <lineage>
        <taxon>Eukaryota</taxon>
        <taxon>Metazoa</taxon>
        <taxon>Ecdysozoa</taxon>
        <taxon>Arthropoda</taxon>
        <taxon>Hexapoda</taxon>
        <taxon>Collembola</taxon>
        <taxon>Entomobryomorpha</taxon>
        <taxon>Isotomoidea</taxon>
        <taxon>Isotomidae</taxon>
        <taxon>Proisotominae</taxon>
        <taxon>Folsomia</taxon>
    </lineage>
</organism>
<evidence type="ECO:0000256" key="10">
    <source>
        <dbReference type="ARBA" id="ARBA00023180"/>
    </source>
</evidence>
<keyword evidence="5" id="KW-0645">Protease</keyword>
<reference evidence="19 20" key="1">
    <citation type="submission" date="2015-12" db="EMBL/GenBank/DDBJ databases">
        <title>The genome of Folsomia candida.</title>
        <authorList>
            <person name="Faddeeva A."/>
            <person name="Derks M.F."/>
            <person name="Anvar Y."/>
            <person name="Smit S."/>
            <person name="Van Straalen N."/>
            <person name="Roelofs D."/>
        </authorList>
    </citation>
    <scope>NUCLEOTIDE SEQUENCE [LARGE SCALE GENOMIC DNA]</scope>
    <source>
        <strain evidence="19 20">VU population</strain>
        <tissue evidence="19">Whole body</tissue>
    </source>
</reference>
<dbReference type="OrthoDB" id="2130629at2759"/>
<evidence type="ECO:0000256" key="7">
    <source>
        <dbReference type="ARBA" id="ARBA00022801"/>
    </source>
</evidence>
<comment type="subunit">
    <text evidence="3">Homodimer.</text>
</comment>
<dbReference type="EC" id="3.4.16.2" evidence="14"/>
<name>A0A226EKR2_FOLCA</name>
<comment type="catalytic activity">
    <reaction evidence="12">
        <text>Cleavage of a -Pro-|-Xaa bond to release a C-terminal amino acid.</text>
        <dbReference type="EC" id="3.4.16.2"/>
    </reaction>
</comment>
<proteinExistence type="inferred from homology"/>
<dbReference type="GO" id="GO:0008239">
    <property type="term" value="F:dipeptidyl-peptidase activity"/>
    <property type="evidence" value="ECO:0007669"/>
    <property type="project" value="TreeGrafter"/>
</dbReference>
<dbReference type="GO" id="GO:0004185">
    <property type="term" value="F:serine-type carboxypeptidase activity"/>
    <property type="evidence" value="ECO:0007669"/>
    <property type="project" value="UniProtKB-EC"/>
</dbReference>
<keyword evidence="9" id="KW-1015">Disulfide bond</keyword>
<dbReference type="Gene3D" id="3.40.50.1820">
    <property type="entry name" value="alpha/beta hydrolase"/>
    <property type="match status" value="1"/>
</dbReference>
<keyword evidence="4 19" id="KW-0121">Carboxypeptidase</keyword>
<keyword evidence="8" id="KW-0865">Zymogen</keyword>
<evidence type="ECO:0000256" key="6">
    <source>
        <dbReference type="ARBA" id="ARBA00022729"/>
    </source>
</evidence>
<evidence type="ECO:0000313" key="19">
    <source>
        <dbReference type="EMBL" id="OXA57331.1"/>
    </source>
</evidence>
<gene>
    <name evidence="19" type="ORF">Fcan01_06862</name>
</gene>
<evidence type="ECO:0000256" key="18">
    <source>
        <dbReference type="SAM" id="SignalP"/>
    </source>
</evidence>
<dbReference type="AlphaFoldDB" id="A0A226EKR2"/>
<keyword evidence="11" id="KW-0458">Lysosome</keyword>
<comment type="subcellular location">
    <subcellularLocation>
        <location evidence="1">Lysosome</location>
    </subcellularLocation>
</comment>
<evidence type="ECO:0000256" key="1">
    <source>
        <dbReference type="ARBA" id="ARBA00004371"/>
    </source>
</evidence>
<evidence type="ECO:0000256" key="14">
    <source>
        <dbReference type="ARBA" id="ARBA00066456"/>
    </source>
</evidence>
<evidence type="ECO:0000256" key="15">
    <source>
        <dbReference type="ARBA" id="ARBA00073691"/>
    </source>
</evidence>
<feature type="signal peptide" evidence="18">
    <location>
        <begin position="1"/>
        <end position="23"/>
    </location>
</feature>
<evidence type="ECO:0000256" key="17">
    <source>
        <dbReference type="ARBA" id="ARBA00076608"/>
    </source>
</evidence>
<dbReference type="OMA" id="QTCNQMV"/>
<dbReference type="FunFam" id="1.20.120.980:FF:000002">
    <property type="entry name" value="lysosomal Pro-X carboxypeptidase"/>
    <property type="match status" value="1"/>
</dbReference>
<dbReference type="InterPro" id="IPR042269">
    <property type="entry name" value="Ser_carbopepase_S28_SKS"/>
</dbReference>
<comment type="function">
    <text evidence="13">Cleaves C-terminal amino acids linked to proline in peptides such as angiotensin II, III and des-Arg9-bradykinin. This cleavage occurs at acidic pH, but enzymatic activity is retained with some substrates at neutral pH.</text>
</comment>
<dbReference type="Gene3D" id="1.20.120.980">
    <property type="entry name" value="Serine carboxypeptidase S28, SKS domain"/>
    <property type="match status" value="1"/>
</dbReference>
<keyword evidence="7" id="KW-0378">Hydrolase</keyword>
<dbReference type="EMBL" id="LNIX01000003">
    <property type="protein sequence ID" value="OXA57331.1"/>
    <property type="molecule type" value="Genomic_DNA"/>
</dbReference>
<dbReference type="Pfam" id="PF05577">
    <property type="entry name" value="Peptidase_S28"/>
    <property type="match status" value="1"/>
</dbReference>
<evidence type="ECO:0000256" key="16">
    <source>
        <dbReference type="ARBA" id="ARBA00076475"/>
    </source>
</evidence>
<dbReference type="GO" id="GO:0006508">
    <property type="term" value="P:proteolysis"/>
    <property type="evidence" value="ECO:0007669"/>
    <property type="project" value="UniProtKB-KW"/>
</dbReference>
<dbReference type="PANTHER" id="PTHR11010">
    <property type="entry name" value="PROTEASE S28 PRO-X CARBOXYPEPTIDASE-RELATED"/>
    <property type="match status" value="1"/>
</dbReference>
<evidence type="ECO:0000256" key="9">
    <source>
        <dbReference type="ARBA" id="ARBA00023157"/>
    </source>
</evidence>
<comment type="caution">
    <text evidence="19">The sequence shown here is derived from an EMBL/GenBank/DDBJ whole genome shotgun (WGS) entry which is preliminary data.</text>
</comment>
<dbReference type="InterPro" id="IPR029058">
    <property type="entry name" value="AB_hydrolase_fold"/>
</dbReference>
<keyword evidence="20" id="KW-1185">Reference proteome</keyword>
<dbReference type="InterPro" id="IPR008758">
    <property type="entry name" value="Peptidase_S28"/>
</dbReference>
<dbReference type="GO" id="GO:0005764">
    <property type="term" value="C:lysosome"/>
    <property type="evidence" value="ECO:0007669"/>
    <property type="project" value="UniProtKB-SubCell"/>
</dbReference>
<accession>A0A226EKR2</accession>
<protein>
    <recommendedName>
        <fullName evidence="15">Lysosomal Pro-X carboxypeptidase</fullName>
        <ecNumber evidence="14">3.4.16.2</ecNumber>
    </recommendedName>
    <alternativeName>
        <fullName evidence="17">Proline carboxypeptidase</fullName>
    </alternativeName>
    <alternativeName>
        <fullName evidence="16">Prolylcarboxypeptidase</fullName>
    </alternativeName>
</protein>
<evidence type="ECO:0000256" key="4">
    <source>
        <dbReference type="ARBA" id="ARBA00022645"/>
    </source>
</evidence>
<evidence type="ECO:0000256" key="2">
    <source>
        <dbReference type="ARBA" id="ARBA00011079"/>
    </source>
</evidence>
<evidence type="ECO:0000313" key="20">
    <source>
        <dbReference type="Proteomes" id="UP000198287"/>
    </source>
</evidence>
<evidence type="ECO:0000256" key="12">
    <source>
        <dbReference type="ARBA" id="ARBA00052013"/>
    </source>
</evidence>
<evidence type="ECO:0000256" key="5">
    <source>
        <dbReference type="ARBA" id="ARBA00022670"/>
    </source>
</evidence>
<sequence>MSIKVCIFLGIITFLSPIYLSKGDYIFATDYYEVPVDHFSYARNETFKIKYLYNDTYWNRTGNGPIFFYTGNEGLIEVFAQNTGLMWDLAPQFGALLLFAEHRYYGASMPFGNDSFSSPDKSGYLTSEQALADFAQFLTWYRTSEGAEKSPIIAFGGSYGGMLTAWMRMKYPHIIAGGIAASAPIAQFQGLTPCNKYGQIVSADFQRVGINCFKTIRKSWGIINSFGENDGGRGWISKTFRLCKHLETKDDVEQFKEWLVDVYGYLAMIDYPYENSFLEPVPGNPVRAVCNLLSDPNESGKVLLRSIFKGVSIYFNYTGQSKCLDFTDEATGDLNAGGWDFQACTEMIMPICYDGQTDMFEPNPWNLTHYSDDCFSRFGVRPDPKVAELIYGGRDISAASNIVFSNGLLDPWYGGGMLNNLSSTLIAVVIPEGAHHLDLRSSHPKDPASVVTARKIEAGEIKKWIAEFHEKHEKQNLYYSSLEM</sequence>
<evidence type="ECO:0000256" key="8">
    <source>
        <dbReference type="ARBA" id="ARBA00023145"/>
    </source>
</evidence>
<evidence type="ECO:0000256" key="11">
    <source>
        <dbReference type="ARBA" id="ARBA00023228"/>
    </source>
</evidence>
<evidence type="ECO:0000256" key="13">
    <source>
        <dbReference type="ARBA" id="ARBA00059701"/>
    </source>
</evidence>
<evidence type="ECO:0000256" key="3">
    <source>
        <dbReference type="ARBA" id="ARBA00011738"/>
    </source>
</evidence>
<comment type="similarity">
    <text evidence="2">Belongs to the peptidase S28 family.</text>
</comment>
<keyword evidence="6 18" id="KW-0732">Signal</keyword>
<feature type="chain" id="PRO_5012172112" description="Lysosomal Pro-X carboxypeptidase" evidence="18">
    <location>
        <begin position="24"/>
        <end position="484"/>
    </location>
</feature>